<dbReference type="EMBL" id="ML170186">
    <property type="protein sequence ID" value="TDL20722.1"/>
    <property type="molecule type" value="Genomic_DNA"/>
</dbReference>
<organism evidence="3 4">
    <name type="scientific">Rickenella mellea</name>
    <dbReference type="NCBI Taxonomy" id="50990"/>
    <lineage>
        <taxon>Eukaryota</taxon>
        <taxon>Fungi</taxon>
        <taxon>Dikarya</taxon>
        <taxon>Basidiomycota</taxon>
        <taxon>Agaricomycotina</taxon>
        <taxon>Agaricomycetes</taxon>
        <taxon>Hymenochaetales</taxon>
        <taxon>Rickenellaceae</taxon>
        <taxon>Rickenella</taxon>
    </lineage>
</organism>
<keyword evidence="2" id="KW-0812">Transmembrane</keyword>
<dbReference type="VEuPathDB" id="FungiDB:BD410DRAFT_364429"/>
<protein>
    <submittedName>
        <fullName evidence="3">Uncharacterized protein</fullName>
    </submittedName>
</protein>
<evidence type="ECO:0000313" key="3">
    <source>
        <dbReference type="EMBL" id="TDL20722.1"/>
    </source>
</evidence>
<evidence type="ECO:0000256" key="1">
    <source>
        <dbReference type="SAM" id="MobiDB-lite"/>
    </source>
</evidence>
<gene>
    <name evidence="3" type="ORF">BD410DRAFT_364429</name>
</gene>
<dbReference type="AlphaFoldDB" id="A0A4Y7Q0N5"/>
<feature type="transmembrane region" description="Helical" evidence="2">
    <location>
        <begin position="25"/>
        <end position="43"/>
    </location>
</feature>
<proteinExistence type="predicted"/>
<keyword evidence="2" id="KW-1133">Transmembrane helix</keyword>
<feature type="region of interest" description="Disordered" evidence="1">
    <location>
        <begin position="164"/>
        <end position="185"/>
    </location>
</feature>
<sequence length="185" mass="20869">MNTCSKSPVVEMCQMCTTDAKANDYLLLTFDTVVFVLTFYKTFRSAAHMKKLGMTNSLTFWLLRDGFIYYFGRILLVVFDILSFSFPQFFQYDYSLEILNAVGNILINHLLLNLRHVSARQSGGGFSQNTLPEVAFASNATIGNIGAPLTEDPEEFTWALERSTEKRNDAPDMIEAESSSTLQEV</sequence>
<name>A0A4Y7Q0N5_9AGAM</name>
<reference evidence="3 4" key="1">
    <citation type="submission" date="2018-06" db="EMBL/GenBank/DDBJ databases">
        <title>A transcriptomic atlas of mushroom development highlights an independent origin of complex multicellularity.</title>
        <authorList>
            <consortium name="DOE Joint Genome Institute"/>
            <person name="Krizsan K."/>
            <person name="Almasi E."/>
            <person name="Merenyi Z."/>
            <person name="Sahu N."/>
            <person name="Viragh M."/>
            <person name="Koszo T."/>
            <person name="Mondo S."/>
            <person name="Kiss B."/>
            <person name="Balint B."/>
            <person name="Kues U."/>
            <person name="Barry K."/>
            <person name="Hegedus J.C."/>
            <person name="Henrissat B."/>
            <person name="Johnson J."/>
            <person name="Lipzen A."/>
            <person name="Ohm R."/>
            <person name="Nagy I."/>
            <person name="Pangilinan J."/>
            <person name="Yan J."/>
            <person name="Xiong Y."/>
            <person name="Grigoriev I.V."/>
            <person name="Hibbett D.S."/>
            <person name="Nagy L.G."/>
        </authorList>
    </citation>
    <scope>NUCLEOTIDE SEQUENCE [LARGE SCALE GENOMIC DNA]</scope>
    <source>
        <strain evidence="3 4">SZMC22713</strain>
    </source>
</reference>
<accession>A0A4Y7Q0N5</accession>
<keyword evidence="4" id="KW-1185">Reference proteome</keyword>
<keyword evidence="2" id="KW-0472">Membrane</keyword>
<evidence type="ECO:0000313" key="4">
    <source>
        <dbReference type="Proteomes" id="UP000294933"/>
    </source>
</evidence>
<evidence type="ECO:0000256" key="2">
    <source>
        <dbReference type="SAM" id="Phobius"/>
    </source>
</evidence>
<feature type="transmembrane region" description="Helical" evidence="2">
    <location>
        <begin position="67"/>
        <end position="86"/>
    </location>
</feature>
<dbReference type="Proteomes" id="UP000294933">
    <property type="component" value="Unassembled WGS sequence"/>
</dbReference>